<name>A0A3Q9FE02_9BURK</name>
<protein>
    <submittedName>
        <fullName evidence="1">Uncharacterized protein</fullName>
    </submittedName>
</protein>
<dbReference type="RefSeq" id="WP_126369382.1">
    <property type="nucleotide sequence ID" value="NZ_CP034547.1"/>
</dbReference>
<gene>
    <name evidence="1" type="ORF">D5R55_35660</name>
</gene>
<dbReference type="EMBL" id="CP034547">
    <property type="protein sequence ID" value="AZQ56125.1"/>
    <property type="molecule type" value="Genomic_DNA"/>
</dbReference>
<organism evidence="1 2">
    <name type="scientific">Burkholderia cenocepacia</name>
    <dbReference type="NCBI Taxonomy" id="95486"/>
    <lineage>
        <taxon>Bacteria</taxon>
        <taxon>Pseudomonadati</taxon>
        <taxon>Pseudomonadota</taxon>
        <taxon>Betaproteobacteria</taxon>
        <taxon>Burkholderiales</taxon>
        <taxon>Burkholderiaceae</taxon>
        <taxon>Burkholderia</taxon>
        <taxon>Burkholderia cepacia complex</taxon>
    </lineage>
</organism>
<accession>A0A3Q9FE02</accession>
<reference evidence="1 2" key="1">
    <citation type="submission" date="2018-12" db="EMBL/GenBank/DDBJ databases">
        <title>Cadmium resistance mechanism in endophytic bacteria Burkholderia cenocepacia YG-3.</title>
        <authorList>
            <person name="Zhang X."/>
            <person name="Wang X."/>
            <person name="Zhu Y."/>
        </authorList>
    </citation>
    <scope>NUCLEOTIDE SEQUENCE [LARGE SCALE GENOMIC DNA]</scope>
    <source>
        <strain evidence="1 2">YG-3</strain>
    </source>
</reference>
<evidence type="ECO:0000313" key="2">
    <source>
        <dbReference type="Proteomes" id="UP000277191"/>
    </source>
</evidence>
<dbReference type="Proteomes" id="UP000277191">
    <property type="component" value="Chromosome 3"/>
</dbReference>
<dbReference type="AlphaFoldDB" id="A0A3Q9FE02"/>
<proteinExistence type="predicted"/>
<evidence type="ECO:0000313" key="1">
    <source>
        <dbReference type="EMBL" id="AZQ56125.1"/>
    </source>
</evidence>
<sequence length="69" mass="7854">MSHLKICDLRMNLFLESLEKSVTPSSIESRRFLNEISSGQHGFFSVSHPHAFHNRFAARPSQAQRDAPT</sequence>